<sequence length="88" mass="9982">MELYEIKVRKNGDNLVIAYQLLNLEIPLTEITDVVEDDTYGGEEKAAIRIGNPYDNTDRVVIQTTKETYILFTNIGGMKERILSFLAA</sequence>
<dbReference type="EMBL" id="JBHTCP010000013">
    <property type="protein sequence ID" value="MFC7371605.1"/>
    <property type="molecule type" value="Genomic_DNA"/>
</dbReference>
<evidence type="ECO:0000313" key="3">
    <source>
        <dbReference type="Proteomes" id="UP001596549"/>
    </source>
</evidence>
<dbReference type="Pfam" id="PF23491">
    <property type="entry name" value="bPH_8"/>
    <property type="match status" value="1"/>
</dbReference>
<evidence type="ECO:0000259" key="1">
    <source>
        <dbReference type="Pfam" id="PF23491"/>
    </source>
</evidence>
<accession>A0ABW2NLT3</accession>
<comment type="caution">
    <text evidence="2">The sequence shown here is derived from an EMBL/GenBank/DDBJ whole genome shotgun (WGS) entry which is preliminary data.</text>
</comment>
<proteinExistence type="predicted"/>
<dbReference type="Proteomes" id="UP001596549">
    <property type="component" value="Unassembled WGS sequence"/>
</dbReference>
<reference evidence="3" key="1">
    <citation type="journal article" date="2019" name="Int. J. Syst. Evol. Microbiol.">
        <title>The Global Catalogue of Microorganisms (GCM) 10K type strain sequencing project: providing services to taxonomists for standard genome sequencing and annotation.</title>
        <authorList>
            <consortium name="The Broad Institute Genomics Platform"/>
            <consortium name="The Broad Institute Genome Sequencing Center for Infectious Disease"/>
            <person name="Wu L."/>
            <person name="Ma J."/>
        </authorList>
    </citation>
    <scope>NUCLEOTIDE SEQUENCE [LARGE SCALE GENOMIC DNA]</scope>
    <source>
        <strain evidence="3">NBRC 106396</strain>
    </source>
</reference>
<dbReference type="RefSeq" id="WP_379748326.1">
    <property type="nucleotide sequence ID" value="NZ_JBHTCP010000013.1"/>
</dbReference>
<gene>
    <name evidence="2" type="ORF">ACFQPF_07945</name>
</gene>
<feature type="domain" description="Sublancin immunity protein SunI-like PH" evidence="1">
    <location>
        <begin position="5"/>
        <end position="83"/>
    </location>
</feature>
<dbReference type="InterPro" id="IPR055365">
    <property type="entry name" value="PH_SunI-like"/>
</dbReference>
<protein>
    <recommendedName>
        <fullName evidence="1">Sublancin immunity protein SunI-like PH domain-containing protein</fullName>
    </recommendedName>
</protein>
<name>A0ABW2NLT3_9BACL</name>
<evidence type="ECO:0000313" key="2">
    <source>
        <dbReference type="EMBL" id="MFC7371605.1"/>
    </source>
</evidence>
<organism evidence="2 3">
    <name type="scientific">Fictibacillus iocasae</name>
    <dbReference type="NCBI Taxonomy" id="2715437"/>
    <lineage>
        <taxon>Bacteria</taxon>
        <taxon>Bacillati</taxon>
        <taxon>Bacillota</taxon>
        <taxon>Bacilli</taxon>
        <taxon>Bacillales</taxon>
        <taxon>Fictibacillaceae</taxon>
        <taxon>Fictibacillus</taxon>
    </lineage>
</organism>
<keyword evidence="3" id="KW-1185">Reference proteome</keyword>